<feature type="compositionally biased region" description="Basic and acidic residues" evidence="1">
    <location>
        <begin position="29"/>
        <end position="41"/>
    </location>
</feature>
<accession>A0AAD4ZA71</accession>
<feature type="compositionally biased region" description="Basic and acidic residues" evidence="1">
    <location>
        <begin position="1"/>
        <end position="19"/>
    </location>
</feature>
<reference evidence="2 3" key="1">
    <citation type="journal article" date="2022" name="G3 (Bethesda)">
        <title>Whole-genome sequence and methylome profiling of the almond [Prunus dulcis (Mill.) D.A. Webb] cultivar 'Nonpareil'.</title>
        <authorList>
            <person name="D'Amico-Willman K.M."/>
            <person name="Ouma W.Z."/>
            <person name="Meulia T."/>
            <person name="Sideli G.M."/>
            <person name="Gradziel T.M."/>
            <person name="Fresnedo-Ramirez J."/>
        </authorList>
    </citation>
    <scope>NUCLEOTIDE SEQUENCE [LARGE SCALE GENOMIC DNA]</scope>
    <source>
        <strain evidence="2">Clone GOH B32 T37-40</strain>
    </source>
</reference>
<evidence type="ECO:0000313" key="2">
    <source>
        <dbReference type="EMBL" id="KAI5338214.1"/>
    </source>
</evidence>
<keyword evidence="3" id="KW-1185">Reference proteome</keyword>
<gene>
    <name evidence="2" type="ORF">L3X38_017485</name>
</gene>
<dbReference type="Proteomes" id="UP001054821">
    <property type="component" value="Chromosome 3"/>
</dbReference>
<feature type="region of interest" description="Disordered" evidence="1">
    <location>
        <begin position="1"/>
        <end position="41"/>
    </location>
</feature>
<name>A0AAD4ZA71_PRUDU</name>
<dbReference type="EMBL" id="JAJFAZ020000003">
    <property type="protein sequence ID" value="KAI5338214.1"/>
    <property type="molecule type" value="Genomic_DNA"/>
</dbReference>
<protein>
    <submittedName>
        <fullName evidence="2">Uncharacterized protein</fullName>
    </submittedName>
</protein>
<evidence type="ECO:0000313" key="3">
    <source>
        <dbReference type="Proteomes" id="UP001054821"/>
    </source>
</evidence>
<sequence length="114" mass="13165">MRDERGENIAETTQRREEGNEQAEGDFTFSREDKEKRRDESSLVFETHVSAGALDRFIVKESHATIDENISNEQEDGVEELQHIENNMDECVGNVEHNENDDNENVDIDENIIL</sequence>
<proteinExistence type="predicted"/>
<organism evidence="2 3">
    <name type="scientific">Prunus dulcis</name>
    <name type="common">Almond</name>
    <name type="synonym">Amygdalus dulcis</name>
    <dbReference type="NCBI Taxonomy" id="3755"/>
    <lineage>
        <taxon>Eukaryota</taxon>
        <taxon>Viridiplantae</taxon>
        <taxon>Streptophyta</taxon>
        <taxon>Embryophyta</taxon>
        <taxon>Tracheophyta</taxon>
        <taxon>Spermatophyta</taxon>
        <taxon>Magnoliopsida</taxon>
        <taxon>eudicotyledons</taxon>
        <taxon>Gunneridae</taxon>
        <taxon>Pentapetalae</taxon>
        <taxon>rosids</taxon>
        <taxon>fabids</taxon>
        <taxon>Rosales</taxon>
        <taxon>Rosaceae</taxon>
        <taxon>Amygdaloideae</taxon>
        <taxon>Amygdaleae</taxon>
        <taxon>Prunus</taxon>
    </lineage>
</organism>
<comment type="caution">
    <text evidence="2">The sequence shown here is derived from an EMBL/GenBank/DDBJ whole genome shotgun (WGS) entry which is preliminary data.</text>
</comment>
<evidence type="ECO:0000256" key="1">
    <source>
        <dbReference type="SAM" id="MobiDB-lite"/>
    </source>
</evidence>
<dbReference type="AlphaFoldDB" id="A0AAD4ZA71"/>